<dbReference type="InterPro" id="IPR036397">
    <property type="entry name" value="RNaseH_sf"/>
</dbReference>
<dbReference type="Gene3D" id="3.30.420.10">
    <property type="entry name" value="Ribonuclease H-like superfamily/Ribonuclease H"/>
    <property type="match status" value="1"/>
</dbReference>
<dbReference type="GO" id="GO:0003676">
    <property type="term" value="F:nucleic acid binding"/>
    <property type="evidence" value="ECO:0007669"/>
    <property type="project" value="InterPro"/>
</dbReference>
<gene>
    <name evidence="1" type="ORF">WMSIL1_LOCUS9262</name>
</gene>
<organism evidence="1 2">
    <name type="scientific">Hymenolepis diminuta</name>
    <name type="common">Rat tapeworm</name>
    <dbReference type="NCBI Taxonomy" id="6216"/>
    <lineage>
        <taxon>Eukaryota</taxon>
        <taxon>Metazoa</taxon>
        <taxon>Spiralia</taxon>
        <taxon>Lophotrochozoa</taxon>
        <taxon>Platyhelminthes</taxon>
        <taxon>Cestoda</taxon>
        <taxon>Eucestoda</taxon>
        <taxon>Cyclophyllidea</taxon>
        <taxon>Hymenolepididae</taxon>
        <taxon>Hymenolepis</taxon>
    </lineage>
</organism>
<dbReference type="AlphaFoldDB" id="A0A564YUC3"/>
<dbReference type="EMBL" id="CABIJS010000356">
    <property type="protein sequence ID" value="VUZ50288.1"/>
    <property type="molecule type" value="Genomic_DNA"/>
</dbReference>
<dbReference type="SUPFAM" id="SSF53098">
    <property type="entry name" value="Ribonuclease H-like"/>
    <property type="match status" value="1"/>
</dbReference>
<reference evidence="1 2" key="1">
    <citation type="submission" date="2019-07" db="EMBL/GenBank/DDBJ databases">
        <authorList>
            <person name="Jastrzebski P J."/>
            <person name="Paukszto L."/>
            <person name="Jastrzebski P J."/>
        </authorList>
    </citation>
    <scope>NUCLEOTIDE SEQUENCE [LARGE SCALE GENOMIC DNA]</scope>
    <source>
        <strain evidence="1 2">WMS-il1</strain>
    </source>
</reference>
<dbReference type="InterPro" id="IPR012337">
    <property type="entry name" value="RNaseH-like_sf"/>
</dbReference>
<evidence type="ECO:0000313" key="2">
    <source>
        <dbReference type="Proteomes" id="UP000321570"/>
    </source>
</evidence>
<evidence type="ECO:0000313" key="1">
    <source>
        <dbReference type="EMBL" id="VUZ50288.1"/>
    </source>
</evidence>
<keyword evidence="2" id="KW-1185">Reference proteome</keyword>
<proteinExistence type="predicted"/>
<dbReference type="Proteomes" id="UP000321570">
    <property type="component" value="Unassembled WGS sequence"/>
</dbReference>
<sequence length="300" mass="33984">MFKSLFSATKVPYAIVDDSNTSKTHDSFTQINFPKSLGQSNHIRPQLMSWALMDDRCYQLQHIGLANGTVSKNPIGSQTNAPCSLLTLIYLFLTPSHLPPIQSNSIDSYFRWPDVISFKSATTATTTTITTTINSLRQVEFVSQGVPKVIVSTSVTHFSSTSFQDFCHYLTISLPHSPPYLNGLDNRLAENVKRQLPLSYLPVRLSACLPACLPACLSLLLVETVEEIFHSLQFRYRTTHQIRLQMWMPYRKHPPSRYPVLTSKPKKGPIEIYLDACYSLSLRIPRPRRRSTIIGPIFYS</sequence>
<accession>A0A564YUC3</accession>
<name>A0A564YUC3_HYMDI</name>
<protein>
    <submittedName>
        <fullName evidence="1">Uncharacterized protein</fullName>
    </submittedName>
</protein>